<dbReference type="EMBL" id="UINC01162973">
    <property type="protein sequence ID" value="SVD63016.1"/>
    <property type="molecule type" value="Genomic_DNA"/>
</dbReference>
<accession>A0A382WVS2</accession>
<reference evidence="1" key="1">
    <citation type="submission" date="2018-05" db="EMBL/GenBank/DDBJ databases">
        <authorList>
            <person name="Lanie J.A."/>
            <person name="Ng W.-L."/>
            <person name="Kazmierczak K.M."/>
            <person name="Andrzejewski T.M."/>
            <person name="Davidsen T.M."/>
            <person name="Wayne K.J."/>
            <person name="Tettelin H."/>
            <person name="Glass J.I."/>
            <person name="Rusch D."/>
            <person name="Podicherti R."/>
            <person name="Tsui H.-C.T."/>
            <person name="Winkler M.E."/>
        </authorList>
    </citation>
    <scope>NUCLEOTIDE SEQUENCE</scope>
</reference>
<organism evidence="1">
    <name type="scientific">marine metagenome</name>
    <dbReference type="NCBI Taxonomy" id="408172"/>
    <lineage>
        <taxon>unclassified sequences</taxon>
        <taxon>metagenomes</taxon>
        <taxon>ecological metagenomes</taxon>
    </lineage>
</organism>
<protein>
    <submittedName>
        <fullName evidence="1">Uncharacterized protein</fullName>
    </submittedName>
</protein>
<name>A0A382WVS2_9ZZZZ</name>
<sequence length="274" mass="31711">DQERLNKVKEVDVKCIIDLSKRPGSVVVEKAGKKQRIMAVKRKGNINILENRVTRHCCNYANKAAKRYLDSHEHINISDSPRKKKVKRLLEESKSLLRKTTFQGVSSLTEPCRMPNYTLMQNPEYHKVWQAYSKLAKNEDIRADLWKWNRRMWTDYCALFLSYTLLSYTGRLDNSIIEIGKKTIYGNRNHIDGSSFLTDVFPGPFILDPDSSSPATLYCIDCNYESLKKLDNSLVSLSVLNADYLLILIHPDKKMVLPVYCILTPHHFSEDEHN</sequence>
<evidence type="ECO:0000313" key="1">
    <source>
        <dbReference type="EMBL" id="SVD63016.1"/>
    </source>
</evidence>
<feature type="non-terminal residue" evidence="1">
    <location>
        <position position="274"/>
    </location>
</feature>
<dbReference type="AlphaFoldDB" id="A0A382WVS2"/>
<proteinExistence type="predicted"/>
<feature type="non-terminal residue" evidence="1">
    <location>
        <position position="1"/>
    </location>
</feature>
<gene>
    <name evidence="1" type="ORF">METZ01_LOCUS415870</name>
</gene>